<evidence type="ECO:0000313" key="4">
    <source>
        <dbReference type="Proteomes" id="UP000557872"/>
    </source>
</evidence>
<protein>
    <recommendedName>
        <fullName evidence="5">Alpha-L-fucosidase</fullName>
    </recommendedName>
</protein>
<dbReference type="GO" id="GO:0004560">
    <property type="term" value="F:alpha-L-fucosidase activity"/>
    <property type="evidence" value="ECO:0007669"/>
    <property type="project" value="TreeGrafter"/>
</dbReference>
<dbReference type="PANTHER" id="PTHR31084">
    <property type="entry name" value="ALPHA-L-FUCOSIDASE 2"/>
    <property type="match status" value="1"/>
</dbReference>
<accession>A0A851GMK7</accession>
<dbReference type="EMBL" id="JACBAZ010000004">
    <property type="protein sequence ID" value="NWK56050.1"/>
    <property type="molecule type" value="Genomic_DNA"/>
</dbReference>
<keyword evidence="4" id="KW-1185">Reference proteome</keyword>
<evidence type="ECO:0000259" key="2">
    <source>
        <dbReference type="Pfam" id="PF22124"/>
    </source>
</evidence>
<dbReference type="PANTHER" id="PTHR31084:SF0">
    <property type="entry name" value="ALPHA-L-FUCOSIDASE 2"/>
    <property type="match status" value="1"/>
</dbReference>
<dbReference type="Gene3D" id="1.50.10.10">
    <property type="match status" value="1"/>
</dbReference>
<name>A0A851GMK7_9BACT</name>
<evidence type="ECO:0000313" key="3">
    <source>
        <dbReference type="EMBL" id="NWK56050.1"/>
    </source>
</evidence>
<dbReference type="GO" id="GO:0005975">
    <property type="term" value="P:carbohydrate metabolic process"/>
    <property type="evidence" value="ECO:0007669"/>
    <property type="project" value="InterPro"/>
</dbReference>
<organism evidence="3 4">
    <name type="scientific">Oceaniferula marina</name>
    <dbReference type="NCBI Taxonomy" id="2748318"/>
    <lineage>
        <taxon>Bacteria</taxon>
        <taxon>Pseudomonadati</taxon>
        <taxon>Verrucomicrobiota</taxon>
        <taxon>Verrucomicrobiia</taxon>
        <taxon>Verrucomicrobiales</taxon>
        <taxon>Verrucomicrobiaceae</taxon>
        <taxon>Oceaniferula</taxon>
    </lineage>
</organism>
<feature type="domain" description="Alpha fucosidase A-like C-terminal" evidence="1">
    <location>
        <begin position="633"/>
        <end position="725"/>
    </location>
</feature>
<evidence type="ECO:0008006" key="5">
    <source>
        <dbReference type="Google" id="ProtNLM"/>
    </source>
</evidence>
<proteinExistence type="predicted"/>
<comment type="caution">
    <text evidence="3">The sequence shown here is derived from an EMBL/GenBank/DDBJ whole genome shotgun (WGS) entry which is preliminary data.</text>
</comment>
<gene>
    <name evidence="3" type="ORF">HW115_10540</name>
</gene>
<dbReference type="PROSITE" id="PS51257">
    <property type="entry name" value="PROKAR_LIPOPROTEIN"/>
    <property type="match status" value="1"/>
</dbReference>
<dbReference type="AlphaFoldDB" id="A0A851GMK7"/>
<dbReference type="SUPFAM" id="SSF48208">
    <property type="entry name" value="Six-hairpin glycosidases"/>
    <property type="match status" value="1"/>
</dbReference>
<reference evidence="3 4" key="1">
    <citation type="submission" date="2020-07" db="EMBL/GenBank/DDBJ databases">
        <title>Roseicoccus Jingziensis gen. nov., sp. nov., isolated from coastal seawater.</title>
        <authorList>
            <person name="Feng X."/>
        </authorList>
    </citation>
    <scope>NUCLEOTIDE SEQUENCE [LARGE SCALE GENOMIC DNA]</scope>
    <source>
        <strain evidence="3 4">N1E253</strain>
    </source>
</reference>
<feature type="domain" description="Glycosyl hydrolase family 95 catalytic" evidence="2">
    <location>
        <begin position="296"/>
        <end position="609"/>
    </location>
</feature>
<dbReference type="InterPro" id="IPR054363">
    <property type="entry name" value="GH95_cat"/>
</dbReference>
<dbReference type="RefSeq" id="WP_178932684.1">
    <property type="nucleotide sequence ID" value="NZ_JACBAZ010000004.1"/>
</dbReference>
<dbReference type="Pfam" id="PF21307">
    <property type="entry name" value="Glyco_hydro_95_C"/>
    <property type="match status" value="1"/>
</dbReference>
<dbReference type="InterPro" id="IPR008928">
    <property type="entry name" value="6-hairpin_glycosidase_sf"/>
</dbReference>
<dbReference type="Proteomes" id="UP000557872">
    <property type="component" value="Unassembled WGS sequence"/>
</dbReference>
<evidence type="ECO:0000259" key="1">
    <source>
        <dbReference type="Pfam" id="PF21307"/>
    </source>
</evidence>
<dbReference type="InterPro" id="IPR012341">
    <property type="entry name" value="6hp_glycosidase-like_sf"/>
</dbReference>
<sequence>MKIQKILTGALIAVACMEMIGGQDVLAEEISVVKDQVNWEQFLSRHDLTWETMPRKWHEGAFLGNGLMGAVIYQDGDRALRWDVGRADVTSHRRDNSRLPIGQFYLETAGKILSGTMRQDLWNAEVTATVKTDKGELTIQTLTPSGENIIAVEVTATGEEKAAVFRFQPKHGLDFRNMVQRQRFPEDKPNPPPSLESTDHGQVALQKRLGGGEYATAWREVKSERKRLVYLTVADVYPSGEAKKQALETLDEVCGKSFTSMIKTHRQWWHQYYPKSFISIPDTRMESFYWIQMHKLACATRSDGVPMDLLGPWYVDTYWPRVWWNLNIQIAYSPVYTANHLELGESFTKMVDRNRKNFELNAKNIYGIDNGATVPHTTCYEGLRGNGSTAPDKYINPADFTWGLFNYWQHYKYSMDKSLVTDRERHAFYDMLRKSVNVYLHAMKVGDDGKYHLPVWMSPEYAQVADNNYNISMCRWACGVLLDLNKRYQLDDELAPKWQDLLDKLVDYQVDKTGYMMGKDMPMKKSHRHWAHLQMLFPLCQVNLEDPTERALAETSIRHWLTVDQGRQIFGWSGAAASCLYSQLGDGNKALEWLLNHHNQKRFVMPNTMYVEGKPVIECSLFAAKSLQDMLLQSHGGQIHVFPAIPQIWQDSIFHNLRAEGAFLVSAKSKGGKTLWVRVKSLAGEPCVIQSNFDGPLKQIGGRVSSVTRKADNTYELALQKGEEIVLYTGKETDLAVQPLPGDSDLSNFYGLPDRRK</sequence>
<dbReference type="InterPro" id="IPR049053">
    <property type="entry name" value="AFCA-like_C"/>
</dbReference>
<dbReference type="Pfam" id="PF22124">
    <property type="entry name" value="Glyco_hydro_95_cat"/>
    <property type="match status" value="1"/>
</dbReference>